<name>A0A1Y3MQ63_9BACI</name>
<evidence type="ECO:0000313" key="1">
    <source>
        <dbReference type="EMBL" id="OUM49702.1"/>
    </source>
</evidence>
<dbReference type="EMBL" id="MWPX01000004">
    <property type="protein sequence ID" value="OUM49702.1"/>
    <property type="molecule type" value="Genomic_DNA"/>
</dbReference>
<accession>A0A1Y3MQ63</accession>
<comment type="caution">
    <text evidence="1">The sequence shown here is derived from an EMBL/GenBank/DDBJ whole genome shotgun (WGS) entry which is preliminary data.</text>
</comment>
<organism evidence="1 2">
    <name type="scientific">Bacillus pseudomycoides</name>
    <dbReference type="NCBI Taxonomy" id="64104"/>
    <lineage>
        <taxon>Bacteria</taxon>
        <taxon>Bacillati</taxon>
        <taxon>Bacillota</taxon>
        <taxon>Bacilli</taxon>
        <taxon>Bacillales</taxon>
        <taxon>Bacillaceae</taxon>
        <taxon>Bacillus</taxon>
        <taxon>Bacillus cereus group</taxon>
    </lineage>
</organism>
<evidence type="ECO:0008006" key="3">
    <source>
        <dbReference type="Google" id="ProtNLM"/>
    </source>
</evidence>
<gene>
    <name evidence="1" type="ORF">BW425_05840</name>
</gene>
<evidence type="ECO:0000313" key="2">
    <source>
        <dbReference type="Proteomes" id="UP000195321"/>
    </source>
</evidence>
<proteinExistence type="predicted"/>
<dbReference type="RefSeq" id="WP_016114314.1">
    <property type="nucleotide sequence ID" value="NZ_JARHXM010000013.1"/>
</dbReference>
<dbReference type="AlphaFoldDB" id="A0A1Y3MQ63"/>
<reference evidence="1 2" key="1">
    <citation type="submission" date="2017-02" db="EMBL/GenBank/DDBJ databases">
        <title>Bacillus pseudomycoides isolate FSL K6-0042.</title>
        <authorList>
            <person name="Kovac J."/>
        </authorList>
    </citation>
    <scope>NUCLEOTIDE SEQUENCE [LARGE SCALE GENOMIC DNA]</scope>
    <source>
        <strain evidence="1 2">FSL K6-0042</strain>
    </source>
</reference>
<dbReference type="Proteomes" id="UP000195321">
    <property type="component" value="Unassembled WGS sequence"/>
</dbReference>
<sequence length="150" mass="17405">MTHFSKEAWCNYTLDLLSHNERESMEQHLYECDHCLALYMEIIDEQNENLPMINDDSFTNEVMKQINFEKLKFEEKMSNKQPRQMKSTLIHYIIATAATLIFMASGLFHYIFTVTSSFEQSSKQSGISISKQILNKAIHTSKTNGGSKHE</sequence>
<protein>
    <recommendedName>
        <fullName evidence="3">Zinc-finger domain-containing protein</fullName>
    </recommendedName>
</protein>